<sequence length="204" mass="24248">MTSYNRKLYSTHLSPPEIYSSFAPFITENVLPFCEKWFQPHKDLIKNIDKQMRQEWKQYFKNHPEEKMINELINKDKLPGFNYLIYFEWCANKGGYEFILGSDYGVCVAVMTKSFQRHHIISQRNERNSVIQEAKQIAIDNSITILKAAYSADVNIFKFDNDHEKKVANLIEKLTKTDHDSNRSESEENYYKENEQHTVFQDWS</sequence>
<dbReference type="AlphaFoldDB" id="A0A9W4SQQ5"/>
<gene>
    <name evidence="2" type="ORF">FWILDA_LOCUS7228</name>
</gene>
<dbReference type="Proteomes" id="UP001153678">
    <property type="component" value="Unassembled WGS sequence"/>
</dbReference>
<feature type="region of interest" description="Disordered" evidence="1">
    <location>
        <begin position="178"/>
        <end position="204"/>
    </location>
</feature>
<evidence type="ECO:0000313" key="3">
    <source>
        <dbReference type="Proteomes" id="UP001153678"/>
    </source>
</evidence>
<proteinExistence type="predicted"/>
<keyword evidence="3" id="KW-1185">Reference proteome</keyword>
<protein>
    <submittedName>
        <fullName evidence="2">3000_t:CDS:1</fullName>
    </submittedName>
</protein>
<accession>A0A9W4SQQ5</accession>
<dbReference type="EMBL" id="CAMKVN010001400">
    <property type="protein sequence ID" value="CAI2175704.1"/>
    <property type="molecule type" value="Genomic_DNA"/>
</dbReference>
<evidence type="ECO:0000313" key="2">
    <source>
        <dbReference type="EMBL" id="CAI2175704.1"/>
    </source>
</evidence>
<reference evidence="2" key="1">
    <citation type="submission" date="2022-08" db="EMBL/GenBank/DDBJ databases">
        <authorList>
            <person name="Kallberg Y."/>
            <person name="Tangrot J."/>
            <person name="Rosling A."/>
        </authorList>
    </citation>
    <scope>NUCLEOTIDE SEQUENCE</scope>
    <source>
        <strain evidence="2">Wild A</strain>
    </source>
</reference>
<organism evidence="2 3">
    <name type="scientific">Funneliformis geosporum</name>
    <dbReference type="NCBI Taxonomy" id="1117311"/>
    <lineage>
        <taxon>Eukaryota</taxon>
        <taxon>Fungi</taxon>
        <taxon>Fungi incertae sedis</taxon>
        <taxon>Mucoromycota</taxon>
        <taxon>Glomeromycotina</taxon>
        <taxon>Glomeromycetes</taxon>
        <taxon>Glomerales</taxon>
        <taxon>Glomeraceae</taxon>
        <taxon>Funneliformis</taxon>
    </lineage>
</organism>
<evidence type="ECO:0000256" key="1">
    <source>
        <dbReference type="SAM" id="MobiDB-lite"/>
    </source>
</evidence>
<name>A0A9W4SQQ5_9GLOM</name>
<comment type="caution">
    <text evidence="2">The sequence shown here is derived from an EMBL/GenBank/DDBJ whole genome shotgun (WGS) entry which is preliminary data.</text>
</comment>
<feature type="compositionally biased region" description="Basic and acidic residues" evidence="1">
    <location>
        <begin position="178"/>
        <end position="196"/>
    </location>
</feature>